<evidence type="ECO:0000313" key="2">
    <source>
        <dbReference type="EMBL" id="KAK9074754.1"/>
    </source>
</evidence>
<organism evidence="2 3">
    <name type="scientific">Deinandra increscens subsp. villosa</name>
    <dbReference type="NCBI Taxonomy" id="3103831"/>
    <lineage>
        <taxon>Eukaryota</taxon>
        <taxon>Viridiplantae</taxon>
        <taxon>Streptophyta</taxon>
        <taxon>Embryophyta</taxon>
        <taxon>Tracheophyta</taxon>
        <taxon>Spermatophyta</taxon>
        <taxon>Magnoliopsida</taxon>
        <taxon>eudicotyledons</taxon>
        <taxon>Gunneridae</taxon>
        <taxon>Pentapetalae</taxon>
        <taxon>asterids</taxon>
        <taxon>campanulids</taxon>
        <taxon>Asterales</taxon>
        <taxon>Asteraceae</taxon>
        <taxon>Asteroideae</taxon>
        <taxon>Heliantheae alliance</taxon>
        <taxon>Madieae</taxon>
        <taxon>Madiinae</taxon>
        <taxon>Deinandra</taxon>
    </lineage>
</organism>
<gene>
    <name evidence="2" type="ORF">SSX86_003072</name>
</gene>
<evidence type="ECO:0000313" key="3">
    <source>
        <dbReference type="Proteomes" id="UP001408789"/>
    </source>
</evidence>
<proteinExistence type="predicted"/>
<protein>
    <submittedName>
        <fullName evidence="2">Uncharacterized protein</fullName>
    </submittedName>
</protein>
<name>A0AAP0DPA7_9ASTR</name>
<reference evidence="2 3" key="1">
    <citation type="submission" date="2024-04" db="EMBL/GenBank/DDBJ databases">
        <title>The reference genome of an endangered Asteraceae, Deinandra increscens subsp. villosa, native to the Central Coast of California.</title>
        <authorList>
            <person name="Guilliams M."/>
            <person name="Hasenstab-Lehman K."/>
            <person name="Meyer R."/>
            <person name="Mcevoy S."/>
        </authorList>
    </citation>
    <scope>NUCLEOTIDE SEQUENCE [LARGE SCALE GENOMIC DNA]</scope>
    <source>
        <tissue evidence="2">Leaf</tissue>
    </source>
</reference>
<comment type="caution">
    <text evidence="2">The sequence shown here is derived from an EMBL/GenBank/DDBJ whole genome shotgun (WGS) entry which is preliminary data.</text>
</comment>
<dbReference type="PANTHER" id="PTHR33622:SF10">
    <property type="entry name" value="MARKER FOR OXIDATIVE STRESS RESPONSE PROTEIN"/>
    <property type="match status" value="1"/>
</dbReference>
<keyword evidence="3" id="KW-1185">Reference proteome</keyword>
<feature type="region of interest" description="Disordered" evidence="1">
    <location>
        <begin position="1"/>
        <end position="28"/>
    </location>
</feature>
<evidence type="ECO:0000256" key="1">
    <source>
        <dbReference type="SAM" id="MobiDB-lite"/>
    </source>
</evidence>
<dbReference type="PANTHER" id="PTHR33622">
    <property type="entry name" value="OS03G0724500 PROTEIN"/>
    <property type="match status" value="1"/>
</dbReference>
<dbReference type="Proteomes" id="UP001408789">
    <property type="component" value="Unassembled WGS sequence"/>
</dbReference>
<accession>A0AAP0DPA7</accession>
<dbReference type="AlphaFoldDB" id="A0AAP0DPA7"/>
<dbReference type="EMBL" id="JBCNJP010000007">
    <property type="protein sequence ID" value="KAK9074754.1"/>
    <property type="molecule type" value="Genomic_DNA"/>
</dbReference>
<feature type="compositionally biased region" description="Polar residues" evidence="1">
    <location>
        <begin position="1"/>
        <end position="25"/>
    </location>
</feature>
<sequence length="95" mass="10891">MWSKGNKTMTQTKENTENTPDQAVMSSRVDTKYCTRKRSEEDGFVDNAMENIKSFFHASLDEHKDCFKAAWQKVTERFQEGKSAGLESENMGSKN</sequence>